<protein>
    <submittedName>
        <fullName evidence="4">Putative glycosyltransferase EpsJ</fullName>
        <ecNumber evidence="4">2.4.-.-</ecNumber>
    </submittedName>
</protein>
<dbReference type="Proteomes" id="UP000398619">
    <property type="component" value="Unassembled WGS sequence"/>
</dbReference>
<dbReference type="Pfam" id="PF00535">
    <property type="entry name" value="Glycos_transf_2"/>
    <property type="match status" value="1"/>
</dbReference>
<name>A0A564UW10_9FIRM</name>
<evidence type="ECO:0000313" key="5">
    <source>
        <dbReference type="Proteomes" id="UP000398619"/>
    </source>
</evidence>
<gene>
    <name evidence="4" type="primary">epsJ_6</name>
    <name evidence="4" type="ORF">DLSSTS7063_03254</name>
</gene>
<dbReference type="EMBL" id="CABHNM010000079">
    <property type="protein sequence ID" value="VUX23650.1"/>
    <property type="molecule type" value="Genomic_DNA"/>
</dbReference>
<dbReference type="PANTHER" id="PTHR22916:SF51">
    <property type="entry name" value="GLYCOSYLTRANSFERASE EPSH-RELATED"/>
    <property type="match status" value="1"/>
</dbReference>
<accession>A0A564UW10</accession>
<evidence type="ECO:0000256" key="2">
    <source>
        <dbReference type="ARBA" id="ARBA00022679"/>
    </source>
</evidence>
<dbReference type="SUPFAM" id="SSF53448">
    <property type="entry name" value="Nucleotide-diphospho-sugar transferases"/>
    <property type="match status" value="1"/>
</dbReference>
<organism evidence="4 5">
    <name type="scientific">Dorea longicatena</name>
    <dbReference type="NCBI Taxonomy" id="88431"/>
    <lineage>
        <taxon>Bacteria</taxon>
        <taxon>Bacillati</taxon>
        <taxon>Bacillota</taxon>
        <taxon>Clostridia</taxon>
        <taxon>Lachnospirales</taxon>
        <taxon>Lachnospiraceae</taxon>
        <taxon>Dorea</taxon>
    </lineage>
</organism>
<dbReference type="InterPro" id="IPR029044">
    <property type="entry name" value="Nucleotide-diphossugar_trans"/>
</dbReference>
<dbReference type="PANTHER" id="PTHR22916">
    <property type="entry name" value="GLYCOSYLTRANSFERASE"/>
    <property type="match status" value="1"/>
</dbReference>
<dbReference type="CDD" id="cd00761">
    <property type="entry name" value="Glyco_tranf_GTA_type"/>
    <property type="match status" value="1"/>
</dbReference>
<dbReference type="RefSeq" id="WP_144101816.1">
    <property type="nucleotide sequence ID" value="NZ_CABHNM010000079.1"/>
</dbReference>
<evidence type="ECO:0000259" key="3">
    <source>
        <dbReference type="Pfam" id="PF00535"/>
    </source>
</evidence>
<proteinExistence type="predicted"/>
<dbReference type="GO" id="GO:0016757">
    <property type="term" value="F:glycosyltransferase activity"/>
    <property type="evidence" value="ECO:0007669"/>
    <property type="project" value="UniProtKB-KW"/>
</dbReference>
<dbReference type="AlphaFoldDB" id="A0A564UW10"/>
<keyword evidence="1 4" id="KW-0328">Glycosyltransferase</keyword>
<reference evidence="4 5" key="1">
    <citation type="submission" date="2019-07" db="EMBL/GenBank/DDBJ databases">
        <authorList>
            <person name="Hibberd C M."/>
            <person name="Gehrig L. J."/>
            <person name="Chang H.-W."/>
            <person name="Venkatesh S."/>
        </authorList>
    </citation>
    <scope>NUCLEOTIDE SEQUENCE [LARGE SCALE GENOMIC DNA]</scope>
    <source>
        <strain evidence="4">Dorea_longicatena_SSTS_Bg7063</strain>
    </source>
</reference>
<evidence type="ECO:0000256" key="1">
    <source>
        <dbReference type="ARBA" id="ARBA00022676"/>
    </source>
</evidence>
<sequence length="341" mass="40705">MSKLSIIIPVYNSEKYLRRCIDSVTKQDPADCQVILIDDGSTDDSFEIMKEEAEKYNYIDIIHQKNQGVSMARNAGLKKATGEWIYFLDSDDELVSGAVKRILDFTAEKCEWIIFNYYKQIEGTEKRFKNKITAGEMDKYQGKEAFPELLEEQLFMLQCGKVFRWDIIETNQLYFQKNVVYGEDIRFNLKYFQYVDNYVLSDIPVFVYHIRQGIGAGSAYYADAFEMQMDIDKEICYMVDYKYHLSESAKRKLNRYFYFQGINTAAAYWNVWTDVPLKKRIKEIRKIMKDERFVEFLEKEMAYRDINGLDYFLLKHNKYIIYYYVHYVYTLLKRVIAKEKS</sequence>
<dbReference type="Gene3D" id="3.90.550.10">
    <property type="entry name" value="Spore Coat Polysaccharide Biosynthesis Protein SpsA, Chain A"/>
    <property type="match status" value="1"/>
</dbReference>
<feature type="domain" description="Glycosyltransferase 2-like" evidence="3">
    <location>
        <begin position="5"/>
        <end position="167"/>
    </location>
</feature>
<dbReference type="EC" id="2.4.-.-" evidence="4"/>
<evidence type="ECO:0000313" key="4">
    <source>
        <dbReference type="EMBL" id="VUX23650.1"/>
    </source>
</evidence>
<keyword evidence="2 4" id="KW-0808">Transferase</keyword>
<dbReference type="InterPro" id="IPR001173">
    <property type="entry name" value="Glyco_trans_2-like"/>
</dbReference>